<dbReference type="Gene3D" id="1.10.3720.10">
    <property type="entry name" value="MetI-like"/>
    <property type="match status" value="1"/>
</dbReference>
<keyword evidence="2 6" id="KW-0813">Transport</keyword>
<dbReference type="RefSeq" id="WP_188806805.1">
    <property type="nucleotide sequence ID" value="NZ_BAAAOU010000008.1"/>
</dbReference>
<dbReference type="PROSITE" id="PS50928">
    <property type="entry name" value="ABC_TM1"/>
    <property type="match status" value="1"/>
</dbReference>
<dbReference type="Proteomes" id="UP000642509">
    <property type="component" value="Unassembled WGS sequence"/>
</dbReference>
<keyword evidence="9" id="KW-1185">Reference proteome</keyword>
<keyword evidence="4 6" id="KW-1133">Transmembrane helix</keyword>
<evidence type="ECO:0000256" key="2">
    <source>
        <dbReference type="ARBA" id="ARBA00022448"/>
    </source>
</evidence>
<keyword evidence="3 6" id="KW-0812">Transmembrane</keyword>
<sequence>MSTVTPVGVRDADVVTQTPPAAGRRGWVGYLTMPLILAVVLISLYLYVNGRELDSIEARSLNAAALSTAVGEHVALTAVSTVITLLIAVPLGILLTRPFTRRVRPFIITLLTLGQAVPTISVLVLLAVMFLFLGFQAAIVGLVLYAIIPVLLNTMVGLEQVDENVLEAGRGMGLSRFQVLRRLELPLAVPVILAGVRTALVINVGTATLATYINGGGLGDVIMAGLSTNRVLVQVVGAVLTSVLALLIDYLAGLAENLLQPKGLRSTRS</sequence>
<dbReference type="PANTHER" id="PTHR30177:SF4">
    <property type="entry name" value="OSMOPROTECTANT IMPORT PERMEASE PROTEIN OSMW"/>
    <property type="match status" value="1"/>
</dbReference>
<comment type="similarity">
    <text evidence="6">Belongs to the binding-protein-dependent transport system permease family.</text>
</comment>
<feature type="transmembrane region" description="Helical" evidence="6">
    <location>
        <begin position="231"/>
        <end position="252"/>
    </location>
</feature>
<feature type="domain" description="ABC transmembrane type-1" evidence="7">
    <location>
        <begin position="70"/>
        <end position="252"/>
    </location>
</feature>
<evidence type="ECO:0000256" key="6">
    <source>
        <dbReference type="RuleBase" id="RU363032"/>
    </source>
</evidence>
<dbReference type="InterPro" id="IPR035906">
    <property type="entry name" value="MetI-like_sf"/>
</dbReference>
<comment type="subcellular location">
    <subcellularLocation>
        <location evidence="6">Cell membrane</location>
        <topology evidence="6">Multi-pass membrane protein</topology>
    </subcellularLocation>
    <subcellularLocation>
        <location evidence="1">Membrane</location>
        <topology evidence="1">Multi-pass membrane protein</topology>
    </subcellularLocation>
</comment>
<feature type="transmembrane region" description="Helical" evidence="6">
    <location>
        <begin position="27"/>
        <end position="48"/>
    </location>
</feature>
<dbReference type="CDD" id="cd06261">
    <property type="entry name" value="TM_PBP2"/>
    <property type="match status" value="1"/>
</dbReference>
<dbReference type="Pfam" id="PF00528">
    <property type="entry name" value="BPD_transp_1"/>
    <property type="match status" value="1"/>
</dbReference>
<organism evidence="8 9">
    <name type="scientific">Citricoccus zhacaiensis</name>
    <dbReference type="NCBI Taxonomy" id="489142"/>
    <lineage>
        <taxon>Bacteria</taxon>
        <taxon>Bacillati</taxon>
        <taxon>Actinomycetota</taxon>
        <taxon>Actinomycetes</taxon>
        <taxon>Micrococcales</taxon>
        <taxon>Micrococcaceae</taxon>
        <taxon>Citricoccus</taxon>
    </lineage>
</organism>
<reference evidence="9" key="1">
    <citation type="journal article" date="2019" name="Int. J. Syst. Evol. Microbiol.">
        <title>The Global Catalogue of Microorganisms (GCM) 10K type strain sequencing project: providing services to taxonomists for standard genome sequencing and annotation.</title>
        <authorList>
            <consortium name="The Broad Institute Genomics Platform"/>
            <consortium name="The Broad Institute Genome Sequencing Center for Infectious Disease"/>
            <person name="Wu L."/>
            <person name="Ma J."/>
        </authorList>
    </citation>
    <scope>NUCLEOTIDE SEQUENCE [LARGE SCALE GENOMIC DNA]</scope>
    <source>
        <strain evidence="9">CGMCC 1.7064</strain>
    </source>
</reference>
<dbReference type="InterPro" id="IPR051204">
    <property type="entry name" value="ABC_transp_perm/SBD"/>
</dbReference>
<evidence type="ECO:0000259" key="7">
    <source>
        <dbReference type="PROSITE" id="PS50928"/>
    </source>
</evidence>
<name>A0ABQ2M9N2_9MICC</name>
<dbReference type="PANTHER" id="PTHR30177">
    <property type="entry name" value="GLYCINE BETAINE/L-PROLINE TRANSPORT SYSTEM PERMEASE PROTEIN PROW"/>
    <property type="match status" value="1"/>
</dbReference>
<evidence type="ECO:0000313" key="8">
    <source>
        <dbReference type="EMBL" id="GGO48516.1"/>
    </source>
</evidence>
<evidence type="ECO:0000256" key="1">
    <source>
        <dbReference type="ARBA" id="ARBA00004141"/>
    </source>
</evidence>
<dbReference type="EMBL" id="BMLQ01000009">
    <property type="protein sequence ID" value="GGO48516.1"/>
    <property type="molecule type" value="Genomic_DNA"/>
</dbReference>
<evidence type="ECO:0000313" key="9">
    <source>
        <dbReference type="Proteomes" id="UP000642509"/>
    </source>
</evidence>
<feature type="transmembrane region" description="Helical" evidence="6">
    <location>
        <begin position="107"/>
        <end position="132"/>
    </location>
</feature>
<evidence type="ECO:0000256" key="4">
    <source>
        <dbReference type="ARBA" id="ARBA00022989"/>
    </source>
</evidence>
<keyword evidence="5 6" id="KW-0472">Membrane</keyword>
<proteinExistence type="inferred from homology"/>
<accession>A0ABQ2M9N2</accession>
<feature type="transmembrane region" description="Helical" evidence="6">
    <location>
        <begin position="185"/>
        <end position="211"/>
    </location>
</feature>
<evidence type="ECO:0000256" key="3">
    <source>
        <dbReference type="ARBA" id="ARBA00022692"/>
    </source>
</evidence>
<dbReference type="SUPFAM" id="SSF161098">
    <property type="entry name" value="MetI-like"/>
    <property type="match status" value="1"/>
</dbReference>
<dbReference type="InterPro" id="IPR000515">
    <property type="entry name" value="MetI-like"/>
</dbReference>
<evidence type="ECO:0000256" key="5">
    <source>
        <dbReference type="ARBA" id="ARBA00023136"/>
    </source>
</evidence>
<comment type="caution">
    <text evidence="8">The sequence shown here is derived from an EMBL/GenBank/DDBJ whole genome shotgun (WGS) entry which is preliminary data.</text>
</comment>
<gene>
    <name evidence="8" type="ORF">GCM10010977_28260</name>
</gene>
<feature type="transmembrane region" description="Helical" evidence="6">
    <location>
        <begin position="74"/>
        <end position="95"/>
    </location>
</feature>
<feature type="transmembrane region" description="Helical" evidence="6">
    <location>
        <begin position="138"/>
        <end position="158"/>
    </location>
</feature>
<protein>
    <submittedName>
        <fullName evidence="8">Permease</fullName>
    </submittedName>
</protein>